<protein>
    <submittedName>
        <fullName evidence="1">Uncharacterized protein</fullName>
    </submittedName>
</protein>
<organism evidence="1 2">
    <name type="scientific">Extremus antarcticus</name>
    <dbReference type="NCBI Taxonomy" id="702011"/>
    <lineage>
        <taxon>Eukaryota</taxon>
        <taxon>Fungi</taxon>
        <taxon>Dikarya</taxon>
        <taxon>Ascomycota</taxon>
        <taxon>Pezizomycotina</taxon>
        <taxon>Dothideomycetes</taxon>
        <taxon>Dothideomycetidae</taxon>
        <taxon>Mycosphaerellales</taxon>
        <taxon>Extremaceae</taxon>
        <taxon>Extremus</taxon>
    </lineage>
</organism>
<keyword evidence="2" id="KW-1185">Reference proteome</keyword>
<gene>
    <name evidence="1" type="ORF">LTR09_007171</name>
</gene>
<proteinExistence type="predicted"/>
<evidence type="ECO:0000313" key="1">
    <source>
        <dbReference type="EMBL" id="KAK3051516.1"/>
    </source>
</evidence>
<dbReference type="AlphaFoldDB" id="A0AAJ0G7V4"/>
<name>A0AAJ0G7V4_9PEZI</name>
<evidence type="ECO:0000313" key="2">
    <source>
        <dbReference type="Proteomes" id="UP001271007"/>
    </source>
</evidence>
<reference evidence="1" key="1">
    <citation type="submission" date="2023-04" db="EMBL/GenBank/DDBJ databases">
        <title>Black Yeasts Isolated from many extreme environments.</title>
        <authorList>
            <person name="Coleine C."/>
            <person name="Stajich J.E."/>
            <person name="Selbmann L."/>
        </authorList>
    </citation>
    <scope>NUCLEOTIDE SEQUENCE</scope>
    <source>
        <strain evidence="1">CCFEE 5312</strain>
    </source>
</reference>
<dbReference type="Proteomes" id="UP001271007">
    <property type="component" value="Unassembled WGS sequence"/>
</dbReference>
<dbReference type="EMBL" id="JAWDJX010000025">
    <property type="protein sequence ID" value="KAK3051516.1"/>
    <property type="molecule type" value="Genomic_DNA"/>
</dbReference>
<accession>A0AAJ0G7V4</accession>
<comment type="caution">
    <text evidence="1">The sequence shown here is derived from an EMBL/GenBank/DDBJ whole genome shotgun (WGS) entry which is preliminary data.</text>
</comment>
<sequence>MRQSPGVHSKEFAGSVTTAVDVYDAENLEACAQKCEELLDEPDVPVYFQIKALILLGACYEDASDCSECYRKVDGLLIKACKHHSDDESVKEPLAELQDSLGYMYLVLKEKAERRHDDDDDEAEEDYNAMVNATEKVEAGTDEAEEKVEGVMEMRREIEDREKLKHEMGEDKKYVKQ</sequence>